<dbReference type="EMBL" id="JAUESC010000001">
    <property type="protein sequence ID" value="KAK0607288.1"/>
    <property type="molecule type" value="Genomic_DNA"/>
</dbReference>
<organism evidence="1 2">
    <name type="scientific">Acer saccharum</name>
    <name type="common">Sugar maple</name>
    <dbReference type="NCBI Taxonomy" id="4024"/>
    <lineage>
        <taxon>Eukaryota</taxon>
        <taxon>Viridiplantae</taxon>
        <taxon>Streptophyta</taxon>
        <taxon>Embryophyta</taxon>
        <taxon>Tracheophyta</taxon>
        <taxon>Spermatophyta</taxon>
        <taxon>Magnoliopsida</taxon>
        <taxon>eudicotyledons</taxon>
        <taxon>Gunneridae</taxon>
        <taxon>Pentapetalae</taxon>
        <taxon>rosids</taxon>
        <taxon>malvids</taxon>
        <taxon>Sapindales</taxon>
        <taxon>Sapindaceae</taxon>
        <taxon>Hippocastanoideae</taxon>
        <taxon>Acereae</taxon>
        <taxon>Acer</taxon>
    </lineage>
</organism>
<sequence>MRSNMRFEKTGKGRPIFVPIYKNHFFVFYAKRQRGAGRMRPMQMEFFGEMEEQASTVAMDVDDVDPLEIFGEGVISMDNKLADADFFNKFDDDFDDADIN</sequence>
<keyword evidence="2" id="KW-1185">Reference proteome</keyword>
<accession>A0AA39W8F2</accession>
<gene>
    <name evidence="1" type="ORF">LWI29_012630</name>
</gene>
<proteinExistence type="predicted"/>
<dbReference type="Proteomes" id="UP001168877">
    <property type="component" value="Unassembled WGS sequence"/>
</dbReference>
<reference evidence="1" key="2">
    <citation type="submission" date="2023-06" db="EMBL/GenBank/DDBJ databases">
        <authorList>
            <person name="Swenson N.G."/>
            <person name="Wegrzyn J.L."/>
            <person name="Mcevoy S.L."/>
        </authorList>
    </citation>
    <scope>NUCLEOTIDE SEQUENCE</scope>
    <source>
        <strain evidence="1">NS2018</strain>
        <tissue evidence="1">Leaf</tissue>
    </source>
</reference>
<reference evidence="1" key="1">
    <citation type="journal article" date="2022" name="Plant J.">
        <title>Strategies of tolerance reflected in two North American maple genomes.</title>
        <authorList>
            <person name="McEvoy S.L."/>
            <person name="Sezen U.U."/>
            <person name="Trouern-Trend A."/>
            <person name="McMahon S.M."/>
            <person name="Schaberg P.G."/>
            <person name="Yang J."/>
            <person name="Wegrzyn J.L."/>
            <person name="Swenson N.G."/>
        </authorList>
    </citation>
    <scope>NUCLEOTIDE SEQUENCE</scope>
    <source>
        <strain evidence="1">NS2018</strain>
    </source>
</reference>
<name>A0AA39W8F2_ACESA</name>
<comment type="caution">
    <text evidence="1">The sequence shown here is derived from an EMBL/GenBank/DDBJ whole genome shotgun (WGS) entry which is preliminary data.</text>
</comment>
<evidence type="ECO:0000313" key="1">
    <source>
        <dbReference type="EMBL" id="KAK0607288.1"/>
    </source>
</evidence>
<evidence type="ECO:0000313" key="2">
    <source>
        <dbReference type="Proteomes" id="UP001168877"/>
    </source>
</evidence>
<protein>
    <recommendedName>
        <fullName evidence="3">Small acidic protein 1</fullName>
    </recommendedName>
</protein>
<dbReference type="AlphaFoldDB" id="A0AA39W8F2"/>
<evidence type="ECO:0008006" key="3">
    <source>
        <dbReference type="Google" id="ProtNLM"/>
    </source>
</evidence>